<name>A0ABQ5DR34_9ASTR</name>
<proteinExistence type="predicted"/>
<evidence type="ECO:0000313" key="1">
    <source>
        <dbReference type="EMBL" id="GJT39539.1"/>
    </source>
</evidence>
<evidence type="ECO:0000313" key="2">
    <source>
        <dbReference type="Proteomes" id="UP001151760"/>
    </source>
</evidence>
<comment type="caution">
    <text evidence="1">The sequence shown here is derived from an EMBL/GenBank/DDBJ whole genome shotgun (WGS) entry which is preliminary data.</text>
</comment>
<gene>
    <name evidence="1" type="ORF">Tco_0939404</name>
</gene>
<sequence>MVTEIFKLLRESLQPPPQAVQLCQHFHNMKSMKLLGREFREANSNHNCQTIDEACPELEIMESSSRIQLTDTIFEIPIPRPDTTMIGSSNQSTGPYVLSLTKAVKALLKVHLDPDTPIREEATKAGVDPKIVASAKRGQEFRNIQDAEIKVHNREHSEKIKRSRELRKKRIEKCRWTTSSRLKPETITDVKIHPITKPVVITIFRGTNKRNFDVHNPFNFGNFSVTEWDELRDIIPKKKNKVMQDLMNSLSKRYEKLGTIPDELGIRSNLPAPTQILSITLRRKRKHQELEPKTRIPGLECNRFFLRESLLSTTW</sequence>
<reference evidence="1" key="2">
    <citation type="submission" date="2022-01" db="EMBL/GenBank/DDBJ databases">
        <authorList>
            <person name="Yamashiro T."/>
            <person name="Shiraishi A."/>
            <person name="Satake H."/>
            <person name="Nakayama K."/>
        </authorList>
    </citation>
    <scope>NUCLEOTIDE SEQUENCE</scope>
</reference>
<keyword evidence="2" id="KW-1185">Reference proteome</keyword>
<protein>
    <submittedName>
        <fullName evidence="1">Uncharacterized protein</fullName>
    </submittedName>
</protein>
<organism evidence="1 2">
    <name type="scientific">Tanacetum coccineum</name>
    <dbReference type="NCBI Taxonomy" id="301880"/>
    <lineage>
        <taxon>Eukaryota</taxon>
        <taxon>Viridiplantae</taxon>
        <taxon>Streptophyta</taxon>
        <taxon>Embryophyta</taxon>
        <taxon>Tracheophyta</taxon>
        <taxon>Spermatophyta</taxon>
        <taxon>Magnoliopsida</taxon>
        <taxon>eudicotyledons</taxon>
        <taxon>Gunneridae</taxon>
        <taxon>Pentapetalae</taxon>
        <taxon>asterids</taxon>
        <taxon>campanulids</taxon>
        <taxon>Asterales</taxon>
        <taxon>Asteraceae</taxon>
        <taxon>Asteroideae</taxon>
        <taxon>Anthemideae</taxon>
        <taxon>Anthemidinae</taxon>
        <taxon>Tanacetum</taxon>
    </lineage>
</organism>
<reference evidence="1" key="1">
    <citation type="journal article" date="2022" name="Int. J. Mol. Sci.">
        <title>Draft Genome of Tanacetum Coccineum: Genomic Comparison of Closely Related Tanacetum-Family Plants.</title>
        <authorList>
            <person name="Yamashiro T."/>
            <person name="Shiraishi A."/>
            <person name="Nakayama K."/>
            <person name="Satake H."/>
        </authorList>
    </citation>
    <scope>NUCLEOTIDE SEQUENCE</scope>
</reference>
<accession>A0ABQ5DR34</accession>
<dbReference type="Proteomes" id="UP001151760">
    <property type="component" value="Unassembled WGS sequence"/>
</dbReference>
<dbReference type="EMBL" id="BQNB010015395">
    <property type="protein sequence ID" value="GJT39539.1"/>
    <property type="molecule type" value="Genomic_DNA"/>
</dbReference>